<dbReference type="Pfam" id="PF03748">
    <property type="entry name" value="FliL"/>
    <property type="match status" value="1"/>
</dbReference>
<keyword evidence="4" id="KW-1003">Cell membrane</keyword>
<keyword evidence="10" id="KW-0997">Cell inner membrane</keyword>
<evidence type="ECO:0000313" key="13">
    <source>
        <dbReference type="Proteomes" id="UP001371218"/>
    </source>
</evidence>
<keyword evidence="12" id="KW-0969">Cilium</keyword>
<dbReference type="RefSeq" id="WP_341429073.1">
    <property type="nucleotide sequence ID" value="NZ_JBBUTG010000032.1"/>
</dbReference>
<comment type="similarity">
    <text evidence="3 10">Belongs to the FliL family.</text>
</comment>
<feature type="compositionally biased region" description="Basic and acidic residues" evidence="11">
    <location>
        <begin position="63"/>
        <end position="82"/>
    </location>
</feature>
<evidence type="ECO:0000256" key="10">
    <source>
        <dbReference type="RuleBase" id="RU364125"/>
    </source>
</evidence>
<keyword evidence="6 10" id="KW-0812">Transmembrane</keyword>
<comment type="caution">
    <text evidence="12">The sequence shown here is derived from an EMBL/GenBank/DDBJ whole genome shotgun (WGS) entry which is preliminary data.</text>
</comment>
<evidence type="ECO:0000256" key="7">
    <source>
        <dbReference type="ARBA" id="ARBA00022779"/>
    </source>
</evidence>
<evidence type="ECO:0000256" key="5">
    <source>
        <dbReference type="ARBA" id="ARBA00022500"/>
    </source>
</evidence>
<organism evidence="12 13">
    <name type="scientific">Ideonella lacteola</name>
    <dbReference type="NCBI Taxonomy" id="2984193"/>
    <lineage>
        <taxon>Bacteria</taxon>
        <taxon>Pseudomonadati</taxon>
        <taxon>Pseudomonadota</taxon>
        <taxon>Betaproteobacteria</taxon>
        <taxon>Burkholderiales</taxon>
        <taxon>Sphaerotilaceae</taxon>
        <taxon>Ideonella</taxon>
    </lineage>
</organism>
<comment type="function">
    <text evidence="1 10">Controls the rotational direction of flagella during chemotaxis.</text>
</comment>
<feature type="compositionally biased region" description="Basic residues" evidence="11">
    <location>
        <begin position="181"/>
        <end position="190"/>
    </location>
</feature>
<keyword evidence="7 10" id="KW-0283">Flagellar rotation</keyword>
<name>A0ABU9BXD8_9BURK</name>
<reference evidence="12 13" key="1">
    <citation type="submission" date="2024-04" db="EMBL/GenBank/DDBJ databases">
        <title>Novel species of the genus Ideonella isolated from streams.</title>
        <authorList>
            <person name="Lu H."/>
        </authorList>
    </citation>
    <scope>NUCLEOTIDE SEQUENCE [LARGE SCALE GENOMIC DNA]</scope>
    <source>
        <strain evidence="12 13">DXS29W</strain>
    </source>
</reference>
<keyword evidence="13" id="KW-1185">Reference proteome</keyword>
<keyword evidence="5 10" id="KW-0145">Chemotaxis</keyword>
<feature type="transmembrane region" description="Helical" evidence="10">
    <location>
        <begin position="21"/>
        <end position="43"/>
    </location>
</feature>
<keyword evidence="12" id="KW-0966">Cell projection</keyword>
<evidence type="ECO:0000256" key="8">
    <source>
        <dbReference type="ARBA" id="ARBA00022989"/>
    </source>
</evidence>
<sequence length="209" mass="22478">MSAAAAATDAAEAPKKGKKKLIIIVGALVALLGIGGGGAVVYMKKKAAEAAAAAEAEDEGDDGESHHKPAAKDTHKKDEKHVPPVFVPLDPFVVNLADREADRFAQIGITLEVADAHVGDEIKAYMPAIRNNILLLLSHKSSSELMDQEGKETLAKEVRREALRPMGVDLPDEDEEEASSSKKKKKKKPKVHEDDLPIKSVQFSSFIIQ</sequence>
<evidence type="ECO:0000256" key="3">
    <source>
        <dbReference type="ARBA" id="ARBA00008281"/>
    </source>
</evidence>
<dbReference type="PANTHER" id="PTHR35091">
    <property type="entry name" value="FLAGELLAR PROTEIN FLIL"/>
    <property type="match status" value="1"/>
</dbReference>
<evidence type="ECO:0000256" key="1">
    <source>
        <dbReference type="ARBA" id="ARBA00002254"/>
    </source>
</evidence>
<evidence type="ECO:0000313" key="12">
    <source>
        <dbReference type="EMBL" id="MEK8034646.1"/>
    </source>
</evidence>
<evidence type="ECO:0000256" key="4">
    <source>
        <dbReference type="ARBA" id="ARBA00022475"/>
    </source>
</evidence>
<dbReference type="InterPro" id="IPR005503">
    <property type="entry name" value="FliL"/>
</dbReference>
<accession>A0ABU9BXD8</accession>
<dbReference type="Proteomes" id="UP001371218">
    <property type="component" value="Unassembled WGS sequence"/>
</dbReference>
<evidence type="ECO:0000256" key="2">
    <source>
        <dbReference type="ARBA" id="ARBA00004162"/>
    </source>
</evidence>
<gene>
    <name evidence="12" type="ORF">AACH06_27840</name>
</gene>
<evidence type="ECO:0000256" key="6">
    <source>
        <dbReference type="ARBA" id="ARBA00022692"/>
    </source>
</evidence>
<keyword evidence="9 10" id="KW-0472">Membrane</keyword>
<keyword evidence="12" id="KW-0282">Flagellum</keyword>
<dbReference type="EMBL" id="JBBUTG010000032">
    <property type="protein sequence ID" value="MEK8034646.1"/>
    <property type="molecule type" value="Genomic_DNA"/>
</dbReference>
<dbReference type="PANTHER" id="PTHR35091:SF2">
    <property type="entry name" value="FLAGELLAR PROTEIN FLIL"/>
    <property type="match status" value="1"/>
</dbReference>
<evidence type="ECO:0000256" key="11">
    <source>
        <dbReference type="SAM" id="MobiDB-lite"/>
    </source>
</evidence>
<comment type="subcellular location">
    <subcellularLocation>
        <location evidence="10">Cell inner membrane</location>
    </subcellularLocation>
    <subcellularLocation>
        <location evidence="2">Cell membrane</location>
        <topology evidence="2">Single-pass membrane protein</topology>
    </subcellularLocation>
</comment>
<proteinExistence type="inferred from homology"/>
<keyword evidence="8 10" id="KW-1133">Transmembrane helix</keyword>
<feature type="region of interest" description="Disordered" evidence="11">
    <location>
        <begin position="158"/>
        <end position="196"/>
    </location>
</feature>
<protein>
    <recommendedName>
        <fullName evidence="10">Flagellar protein FliL</fullName>
    </recommendedName>
</protein>
<feature type="region of interest" description="Disordered" evidence="11">
    <location>
        <begin position="54"/>
        <end position="82"/>
    </location>
</feature>
<evidence type="ECO:0000256" key="9">
    <source>
        <dbReference type="ARBA" id="ARBA00023136"/>
    </source>
</evidence>